<dbReference type="SUPFAM" id="SSF55347">
    <property type="entry name" value="Glyceraldehyde-3-phosphate dehydrogenase-like, C-terminal domain"/>
    <property type="match status" value="1"/>
</dbReference>
<dbReference type="Pfam" id="PF22725">
    <property type="entry name" value="GFO_IDH_MocA_C3"/>
    <property type="match status" value="1"/>
</dbReference>
<dbReference type="EMBL" id="BMLT01000007">
    <property type="protein sequence ID" value="GGO84481.1"/>
    <property type="molecule type" value="Genomic_DNA"/>
</dbReference>
<dbReference type="InterPro" id="IPR050984">
    <property type="entry name" value="Gfo/Idh/MocA_domain"/>
</dbReference>
<evidence type="ECO:0000259" key="4">
    <source>
        <dbReference type="Pfam" id="PF22725"/>
    </source>
</evidence>
<accession>A0A918DVV6</accession>
<dbReference type="PANTHER" id="PTHR22604">
    <property type="entry name" value="OXIDOREDUCTASES"/>
    <property type="match status" value="1"/>
</dbReference>
<keyword evidence="2" id="KW-0560">Oxidoreductase</keyword>
<comment type="caution">
    <text evidence="5">The sequence shown here is derived from an EMBL/GenBank/DDBJ whole genome shotgun (WGS) entry which is preliminary data.</text>
</comment>
<name>A0A918DVV6_9GAMM</name>
<keyword evidence="6" id="KW-1185">Reference proteome</keyword>
<dbReference type="GO" id="GO:0016491">
    <property type="term" value="F:oxidoreductase activity"/>
    <property type="evidence" value="ECO:0007669"/>
    <property type="project" value="UniProtKB-KW"/>
</dbReference>
<dbReference type="RefSeq" id="WP_188861483.1">
    <property type="nucleotide sequence ID" value="NZ_BMLT01000007.1"/>
</dbReference>
<reference evidence="5 6" key="1">
    <citation type="journal article" date="2014" name="Int. J. Syst. Evol. Microbiol.">
        <title>Complete genome sequence of Corynebacterium casei LMG S-19264T (=DSM 44701T), isolated from a smear-ripened cheese.</title>
        <authorList>
            <consortium name="US DOE Joint Genome Institute (JGI-PGF)"/>
            <person name="Walter F."/>
            <person name="Albersmeier A."/>
            <person name="Kalinowski J."/>
            <person name="Ruckert C."/>
        </authorList>
    </citation>
    <scope>NUCLEOTIDE SEQUENCE [LARGE SCALE GENOMIC DNA]</scope>
    <source>
        <strain evidence="5 6">CGMCC 1.7286</strain>
    </source>
</reference>
<evidence type="ECO:0000259" key="3">
    <source>
        <dbReference type="Pfam" id="PF01408"/>
    </source>
</evidence>
<dbReference type="Gene3D" id="3.40.50.720">
    <property type="entry name" value="NAD(P)-binding Rossmann-like Domain"/>
    <property type="match status" value="1"/>
</dbReference>
<protein>
    <submittedName>
        <fullName evidence="5">Deoxyfructose oxidoreductase</fullName>
    </submittedName>
</protein>
<proteinExistence type="inferred from homology"/>
<comment type="similarity">
    <text evidence="1">Belongs to the Gfo/Idh/MocA family.</text>
</comment>
<dbReference type="InterPro" id="IPR036291">
    <property type="entry name" value="NAD(P)-bd_dom_sf"/>
</dbReference>
<sequence>MHANPDAVRWGIIGTASIARAKIIPALQASPWCEIRAVGSRSQDSAEAFAREFDIPRAYGSYEAVLEDPEVEAVYIPLPNHLHIDIALAAAARGKHVLCEKPVALTAGEAERLRDIPDGILVAEAFMVRYHPQWEALRARLRSGEHGAVCAVQVVLSCTLSNPGDFRFNPDFGGGALYDVGSYAAMTARFIFESEPERVFCAMEHDPANGTDYLCSAILDFGRGRHACFTVGLKMAAAQRVQVICEQSMLELPAPYIATAGAPAEILIDSCTGLENSAPKRNAMPGAEQYEREVTHFAQAVRGRQPLPFGAKDAIRQMRVIDALFASAISGTWEMVRSA</sequence>
<evidence type="ECO:0000313" key="5">
    <source>
        <dbReference type="EMBL" id="GGO84481.1"/>
    </source>
</evidence>
<evidence type="ECO:0000256" key="1">
    <source>
        <dbReference type="ARBA" id="ARBA00010928"/>
    </source>
</evidence>
<dbReference type="InterPro" id="IPR000683">
    <property type="entry name" value="Gfo/Idh/MocA-like_OxRdtase_N"/>
</dbReference>
<dbReference type="AlphaFoldDB" id="A0A918DVV6"/>
<dbReference type="SUPFAM" id="SSF51735">
    <property type="entry name" value="NAD(P)-binding Rossmann-fold domains"/>
    <property type="match status" value="1"/>
</dbReference>
<evidence type="ECO:0000313" key="6">
    <source>
        <dbReference type="Proteomes" id="UP000599578"/>
    </source>
</evidence>
<feature type="domain" description="GFO/IDH/MocA-like oxidoreductase" evidence="4">
    <location>
        <begin position="135"/>
        <end position="250"/>
    </location>
</feature>
<organism evidence="5 6">
    <name type="scientific">Marinobacterium nitratireducens</name>
    <dbReference type="NCBI Taxonomy" id="518897"/>
    <lineage>
        <taxon>Bacteria</taxon>
        <taxon>Pseudomonadati</taxon>
        <taxon>Pseudomonadota</taxon>
        <taxon>Gammaproteobacteria</taxon>
        <taxon>Oceanospirillales</taxon>
        <taxon>Oceanospirillaceae</taxon>
        <taxon>Marinobacterium</taxon>
    </lineage>
</organism>
<dbReference type="Pfam" id="PF01408">
    <property type="entry name" value="GFO_IDH_MocA"/>
    <property type="match status" value="1"/>
</dbReference>
<evidence type="ECO:0000256" key="2">
    <source>
        <dbReference type="ARBA" id="ARBA00023002"/>
    </source>
</evidence>
<dbReference type="PANTHER" id="PTHR22604:SF105">
    <property type="entry name" value="TRANS-1,2-DIHYDROBENZENE-1,2-DIOL DEHYDROGENASE"/>
    <property type="match status" value="1"/>
</dbReference>
<dbReference type="Proteomes" id="UP000599578">
    <property type="component" value="Unassembled WGS sequence"/>
</dbReference>
<gene>
    <name evidence="5" type="primary">socC</name>
    <name evidence="5" type="ORF">GCM10011348_30840</name>
</gene>
<dbReference type="GO" id="GO:0000166">
    <property type="term" value="F:nucleotide binding"/>
    <property type="evidence" value="ECO:0007669"/>
    <property type="project" value="InterPro"/>
</dbReference>
<feature type="domain" description="Gfo/Idh/MocA-like oxidoreductase N-terminal" evidence="3">
    <location>
        <begin position="8"/>
        <end position="114"/>
    </location>
</feature>
<dbReference type="InterPro" id="IPR055170">
    <property type="entry name" value="GFO_IDH_MocA-like_dom"/>
</dbReference>
<dbReference type="Gene3D" id="3.30.360.10">
    <property type="entry name" value="Dihydrodipicolinate Reductase, domain 2"/>
    <property type="match status" value="1"/>
</dbReference>